<dbReference type="PROSITE" id="PS50893">
    <property type="entry name" value="ABC_TRANSPORTER_2"/>
    <property type="match status" value="1"/>
</dbReference>
<evidence type="ECO:0000313" key="5">
    <source>
        <dbReference type="EMBL" id="SDO49159.1"/>
    </source>
</evidence>
<keyword evidence="2" id="KW-0547">Nucleotide-binding</keyword>
<dbReference type="STRING" id="91360.SAMN05660330_00387"/>
<dbReference type="RefSeq" id="WP_176761034.1">
    <property type="nucleotide sequence ID" value="NZ_FNJI01000002.1"/>
</dbReference>
<dbReference type="GO" id="GO:0016887">
    <property type="term" value="F:ATP hydrolysis activity"/>
    <property type="evidence" value="ECO:0007669"/>
    <property type="project" value="InterPro"/>
</dbReference>
<dbReference type="Gene3D" id="3.40.50.300">
    <property type="entry name" value="P-loop containing nucleotide triphosphate hydrolases"/>
    <property type="match status" value="1"/>
</dbReference>
<evidence type="ECO:0000259" key="4">
    <source>
        <dbReference type="PROSITE" id="PS50893"/>
    </source>
</evidence>
<sequence>MRRDSEFQSYRVVLIATDIHKTFDSGNSGKEVLDGVSLAVSPGDFVMITGTSGAGKSTLLHILCGLDQPTSGEVFFDGNPYSTLSAGESSRLRGECFGFVFQTPHLLMDRTVFENVTLPFCYGPKITKSEIGRRCMDILEYVGLGKDGGRYPATLSGGELQRVVFARALVREPRVIFADEPTGSLDRKNSLNMLDLLKKKSEQGCAVVMVTHDHSLKSYGTRFLSLDKR</sequence>
<dbReference type="GO" id="GO:0022857">
    <property type="term" value="F:transmembrane transporter activity"/>
    <property type="evidence" value="ECO:0007669"/>
    <property type="project" value="TreeGrafter"/>
</dbReference>
<organism evidence="5 6">
    <name type="scientific">Desulforhopalus singaporensis</name>
    <dbReference type="NCBI Taxonomy" id="91360"/>
    <lineage>
        <taxon>Bacteria</taxon>
        <taxon>Pseudomonadati</taxon>
        <taxon>Thermodesulfobacteriota</taxon>
        <taxon>Desulfobulbia</taxon>
        <taxon>Desulfobulbales</taxon>
        <taxon>Desulfocapsaceae</taxon>
        <taxon>Desulforhopalus</taxon>
    </lineage>
</organism>
<dbReference type="InterPro" id="IPR027417">
    <property type="entry name" value="P-loop_NTPase"/>
</dbReference>
<dbReference type="PROSITE" id="PS00211">
    <property type="entry name" value="ABC_TRANSPORTER_1"/>
    <property type="match status" value="1"/>
</dbReference>
<keyword evidence="3 5" id="KW-0067">ATP-binding</keyword>
<evidence type="ECO:0000256" key="2">
    <source>
        <dbReference type="ARBA" id="ARBA00022741"/>
    </source>
</evidence>
<gene>
    <name evidence="5" type="ORF">SAMN05660330_00387</name>
</gene>
<dbReference type="Pfam" id="PF00005">
    <property type="entry name" value="ABC_tran"/>
    <property type="match status" value="1"/>
</dbReference>
<protein>
    <submittedName>
        <fullName evidence="5">Lipoprotein-releasing system ATP-binding protein</fullName>
    </submittedName>
</protein>
<name>A0A1H0K030_9BACT</name>
<dbReference type="InterPro" id="IPR015854">
    <property type="entry name" value="ABC_transpr_LolD-like"/>
</dbReference>
<dbReference type="InterPro" id="IPR003439">
    <property type="entry name" value="ABC_transporter-like_ATP-bd"/>
</dbReference>
<feature type="domain" description="ABC transporter" evidence="4">
    <location>
        <begin position="14"/>
        <end position="228"/>
    </location>
</feature>
<proteinExistence type="predicted"/>
<keyword evidence="5" id="KW-0449">Lipoprotein</keyword>
<dbReference type="SUPFAM" id="SSF52540">
    <property type="entry name" value="P-loop containing nucleoside triphosphate hydrolases"/>
    <property type="match status" value="1"/>
</dbReference>
<dbReference type="InterPro" id="IPR003593">
    <property type="entry name" value="AAA+_ATPase"/>
</dbReference>
<accession>A0A1H0K030</accession>
<dbReference type="PANTHER" id="PTHR24220:SF86">
    <property type="entry name" value="ABC TRANSPORTER ABCH.1"/>
    <property type="match status" value="1"/>
</dbReference>
<dbReference type="Proteomes" id="UP000199073">
    <property type="component" value="Unassembled WGS sequence"/>
</dbReference>
<keyword evidence="6" id="KW-1185">Reference proteome</keyword>
<dbReference type="EMBL" id="FNJI01000002">
    <property type="protein sequence ID" value="SDO49159.1"/>
    <property type="molecule type" value="Genomic_DNA"/>
</dbReference>
<evidence type="ECO:0000256" key="1">
    <source>
        <dbReference type="ARBA" id="ARBA00022448"/>
    </source>
</evidence>
<evidence type="ECO:0000313" key="6">
    <source>
        <dbReference type="Proteomes" id="UP000199073"/>
    </source>
</evidence>
<evidence type="ECO:0000256" key="3">
    <source>
        <dbReference type="ARBA" id="ARBA00022840"/>
    </source>
</evidence>
<reference evidence="5 6" key="1">
    <citation type="submission" date="2016-10" db="EMBL/GenBank/DDBJ databases">
        <authorList>
            <person name="de Groot N.N."/>
        </authorList>
    </citation>
    <scope>NUCLEOTIDE SEQUENCE [LARGE SCALE GENOMIC DNA]</scope>
    <source>
        <strain evidence="5 6">DSM 12130</strain>
    </source>
</reference>
<dbReference type="AlphaFoldDB" id="A0A1H0K030"/>
<dbReference type="InterPro" id="IPR017871">
    <property type="entry name" value="ABC_transporter-like_CS"/>
</dbReference>
<dbReference type="GO" id="GO:0005886">
    <property type="term" value="C:plasma membrane"/>
    <property type="evidence" value="ECO:0007669"/>
    <property type="project" value="TreeGrafter"/>
</dbReference>
<dbReference type="GO" id="GO:0005524">
    <property type="term" value="F:ATP binding"/>
    <property type="evidence" value="ECO:0007669"/>
    <property type="project" value="UniProtKB-KW"/>
</dbReference>
<dbReference type="PANTHER" id="PTHR24220">
    <property type="entry name" value="IMPORT ATP-BINDING PROTEIN"/>
    <property type="match status" value="1"/>
</dbReference>
<dbReference type="CDD" id="cd03255">
    <property type="entry name" value="ABC_MJ0796_LolCDE_FtsE"/>
    <property type="match status" value="1"/>
</dbReference>
<dbReference type="SMART" id="SM00382">
    <property type="entry name" value="AAA"/>
    <property type="match status" value="1"/>
</dbReference>
<dbReference type="InterPro" id="IPR017911">
    <property type="entry name" value="MacB-like_ATP-bd"/>
</dbReference>
<keyword evidence="1" id="KW-0813">Transport</keyword>